<protein>
    <submittedName>
        <fullName evidence="1">Uncharacterized protein</fullName>
    </submittedName>
</protein>
<accession>A0A699QXJ3</accession>
<evidence type="ECO:0000313" key="1">
    <source>
        <dbReference type="EMBL" id="GFC77397.1"/>
    </source>
</evidence>
<feature type="non-terminal residue" evidence="1">
    <location>
        <position position="1"/>
    </location>
</feature>
<gene>
    <name evidence="1" type="ORF">Tci_849367</name>
</gene>
<feature type="non-terminal residue" evidence="1">
    <location>
        <position position="112"/>
    </location>
</feature>
<comment type="caution">
    <text evidence="1">The sequence shown here is derived from an EMBL/GenBank/DDBJ whole genome shotgun (WGS) entry which is preliminary data.</text>
</comment>
<reference evidence="1" key="1">
    <citation type="journal article" date="2019" name="Sci. Rep.">
        <title>Draft genome of Tanacetum cinerariifolium, the natural source of mosquito coil.</title>
        <authorList>
            <person name="Yamashiro T."/>
            <person name="Shiraishi A."/>
            <person name="Satake H."/>
            <person name="Nakayama K."/>
        </authorList>
    </citation>
    <scope>NUCLEOTIDE SEQUENCE</scope>
</reference>
<sequence length="112" mass="11721">EGLGAGIKHGKSGRTLAQVEAYDPGVKGDLVSAVTDFENVSFGLLDELESLKDSLLASIMSALVLKDAQGAADHPVYTLVLPSDEGPVTQPPVTYAHDDLFDTFVLYGTGDA</sequence>
<dbReference type="AlphaFoldDB" id="A0A699QXJ3"/>
<proteinExistence type="predicted"/>
<organism evidence="1">
    <name type="scientific">Tanacetum cinerariifolium</name>
    <name type="common">Dalmatian daisy</name>
    <name type="synonym">Chrysanthemum cinerariifolium</name>
    <dbReference type="NCBI Taxonomy" id="118510"/>
    <lineage>
        <taxon>Eukaryota</taxon>
        <taxon>Viridiplantae</taxon>
        <taxon>Streptophyta</taxon>
        <taxon>Embryophyta</taxon>
        <taxon>Tracheophyta</taxon>
        <taxon>Spermatophyta</taxon>
        <taxon>Magnoliopsida</taxon>
        <taxon>eudicotyledons</taxon>
        <taxon>Gunneridae</taxon>
        <taxon>Pentapetalae</taxon>
        <taxon>asterids</taxon>
        <taxon>campanulids</taxon>
        <taxon>Asterales</taxon>
        <taxon>Asteraceae</taxon>
        <taxon>Asteroideae</taxon>
        <taxon>Anthemideae</taxon>
        <taxon>Anthemidinae</taxon>
        <taxon>Tanacetum</taxon>
    </lineage>
</organism>
<dbReference type="EMBL" id="BKCJ011060870">
    <property type="protein sequence ID" value="GFC77397.1"/>
    <property type="molecule type" value="Genomic_DNA"/>
</dbReference>
<name>A0A699QXJ3_TANCI</name>